<gene>
    <name evidence="2" type="ORF">Maq22A_c23600</name>
</gene>
<dbReference type="AlphaFoldDB" id="A0A0C6FKN8"/>
<evidence type="ECO:0000313" key="3">
    <source>
        <dbReference type="Proteomes" id="UP000061432"/>
    </source>
</evidence>
<evidence type="ECO:0000313" key="2">
    <source>
        <dbReference type="EMBL" id="BAQ47667.1"/>
    </source>
</evidence>
<dbReference type="OrthoDB" id="8005446at2"/>
<dbReference type="Proteomes" id="UP000061432">
    <property type="component" value="Chromosome"/>
</dbReference>
<evidence type="ECO:0000256" key="1">
    <source>
        <dbReference type="SAM" id="MobiDB-lite"/>
    </source>
</evidence>
<name>A0A0C6FKN8_9HYPH</name>
<reference evidence="3" key="2">
    <citation type="submission" date="2015-01" db="EMBL/GenBank/DDBJ databases">
        <title>Complete genome sequence of Methylobacterium aquaticum strain 22A.</title>
        <authorList>
            <person name="Tani A."/>
            <person name="Ogura Y."/>
            <person name="Hayashi T."/>
        </authorList>
    </citation>
    <scope>NUCLEOTIDE SEQUENCE [LARGE SCALE GENOMIC DNA]</scope>
    <source>
        <strain evidence="3">MA-22A</strain>
    </source>
</reference>
<protein>
    <submittedName>
        <fullName evidence="2">Uncharacterized protein</fullName>
    </submittedName>
</protein>
<accession>A0A0C6FKN8</accession>
<organism evidence="2 3">
    <name type="scientific">Methylobacterium aquaticum</name>
    <dbReference type="NCBI Taxonomy" id="270351"/>
    <lineage>
        <taxon>Bacteria</taxon>
        <taxon>Pseudomonadati</taxon>
        <taxon>Pseudomonadota</taxon>
        <taxon>Alphaproteobacteria</taxon>
        <taxon>Hyphomicrobiales</taxon>
        <taxon>Methylobacteriaceae</taxon>
        <taxon>Methylobacterium</taxon>
    </lineage>
</organism>
<reference evidence="2 3" key="1">
    <citation type="journal article" date="2015" name="Genome Announc.">
        <title>Complete Genome Sequence of Methylobacterium aquaticum Strain 22A, Isolated from Racomitrium japonicum Moss.</title>
        <authorList>
            <person name="Tani A."/>
            <person name="Ogura Y."/>
            <person name="Hayashi T."/>
            <person name="Kimbara K."/>
        </authorList>
    </citation>
    <scope>NUCLEOTIDE SEQUENCE [LARGE SCALE GENOMIC DNA]</scope>
    <source>
        <strain evidence="2 3">MA-22A</strain>
    </source>
</reference>
<sequence length="68" mass="7521">MSDATDQPVISNALGALWIAARYDHGTMPEPAFRVIDATRPPSKRAPPRTPTAFEDAFSRARSWGTHR</sequence>
<dbReference type="KEGG" id="maqu:Maq22A_c23600"/>
<proteinExistence type="predicted"/>
<dbReference type="EMBL" id="AP014704">
    <property type="protein sequence ID" value="BAQ47667.1"/>
    <property type="molecule type" value="Genomic_DNA"/>
</dbReference>
<dbReference type="RefSeq" id="WP_060848566.1">
    <property type="nucleotide sequence ID" value="NZ_AP014704.1"/>
</dbReference>
<feature type="region of interest" description="Disordered" evidence="1">
    <location>
        <begin position="38"/>
        <end position="68"/>
    </location>
</feature>
<dbReference type="STRING" id="270351.Maq22A_c23600"/>
<dbReference type="PATRIC" id="fig|270351.10.peg.4539"/>